<proteinExistence type="predicted"/>
<feature type="compositionally biased region" description="Basic and acidic residues" evidence="5">
    <location>
        <begin position="679"/>
        <end position="693"/>
    </location>
</feature>
<evidence type="ECO:0000256" key="1">
    <source>
        <dbReference type="ARBA" id="ARBA00022658"/>
    </source>
</evidence>
<feature type="compositionally biased region" description="Basic and acidic residues" evidence="5">
    <location>
        <begin position="296"/>
        <end position="305"/>
    </location>
</feature>
<gene>
    <name evidence="9" type="ORF">MEDL_66241</name>
</gene>
<dbReference type="Pfam" id="PF00617">
    <property type="entry name" value="RasGEF"/>
    <property type="match status" value="2"/>
</dbReference>
<feature type="compositionally biased region" description="Polar residues" evidence="5">
    <location>
        <begin position="940"/>
        <end position="951"/>
    </location>
</feature>
<dbReference type="SMART" id="SM00229">
    <property type="entry name" value="RasGEFN"/>
    <property type="match status" value="1"/>
</dbReference>
<feature type="coiled-coil region" evidence="4">
    <location>
        <begin position="1296"/>
        <end position="1323"/>
    </location>
</feature>
<feature type="region of interest" description="Disordered" evidence="5">
    <location>
        <begin position="253"/>
        <end position="364"/>
    </location>
</feature>
<dbReference type="Gene3D" id="1.10.510.10">
    <property type="entry name" value="Transferase(Phosphotransferase) domain 1"/>
    <property type="match status" value="2"/>
</dbReference>
<feature type="compositionally biased region" description="Basic residues" evidence="5">
    <location>
        <begin position="1118"/>
        <end position="1130"/>
    </location>
</feature>
<organism evidence="9 10">
    <name type="scientific">Mytilus edulis</name>
    <name type="common">Blue mussel</name>
    <dbReference type="NCBI Taxonomy" id="6550"/>
    <lineage>
        <taxon>Eukaryota</taxon>
        <taxon>Metazoa</taxon>
        <taxon>Spiralia</taxon>
        <taxon>Lophotrochozoa</taxon>
        <taxon>Mollusca</taxon>
        <taxon>Bivalvia</taxon>
        <taxon>Autobranchia</taxon>
        <taxon>Pteriomorphia</taxon>
        <taxon>Mytilida</taxon>
        <taxon>Mytiloidea</taxon>
        <taxon>Mytilidae</taxon>
        <taxon>Mytilinae</taxon>
        <taxon>Mytilus</taxon>
    </lineage>
</organism>
<feature type="compositionally biased region" description="Polar residues" evidence="5">
    <location>
        <begin position="1133"/>
        <end position="1146"/>
    </location>
</feature>
<dbReference type="Gene3D" id="1.10.840.10">
    <property type="entry name" value="Ras guanine-nucleotide exchange factors catalytic domain"/>
    <property type="match status" value="2"/>
</dbReference>
<dbReference type="GO" id="GO:0016301">
    <property type="term" value="F:kinase activity"/>
    <property type="evidence" value="ECO:0007669"/>
    <property type="project" value="UniProtKB-KW"/>
</dbReference>
<feature type="compositionally biased region" description="Low complexity" evidence="5">
    <location>
        <begin position="952"/>
        <end position="969"/>
    </location>
</feature>
<sequence length="2131" mass="238245">MVMISDFEEYGGFIPVIYTWTGKNSGQLKYILSSRDFCLSEEELWALCRECCLVLDVVKSSPEMFQTLCITPDTVAFDGSGNVCFLDLETEPEQLYIPPEYEHNEQSYKSHLFSLGMTLLYAAEYNGEPGRPEITAELRQLFGYMTSEKPSDRPDLESLINQCEEELVGKSSADICCKIGSFTAHFSPAPDGHSSSLADVTAGLANYLQSQSKLLPDSSALNITDPQQHSTPAVSPDIVSSTNAEEDMALRGNYTGIPTATGNLKQSSPHNRKNKNRTLSGENENDNIGFKPPIPRKPDLKKQLDNDSGVIDMDLSNNNDNNNENMSKFKPVPQKRKHSDSVQTNKEKSDSNKSEKTNRSKKRQGYTITEILETIDRNISEEELWAICKEGAYSLQRKKKHLPAYLSLDTLLVRDNGSISFRAIPEDKPLEVMFMSPELQQKGELSEKACLYGLGTTLRCTGGAKHSSVSSLGISSELKELLSQLVHPDMTQRPSIEDTLEICGIHDGRTGESSALILQQLFQDAQLRLIEQEENSNKHDETQEIDMGSAFRPIKTTVESAFVPKKPVPVKPDEPSKTIPTAYRSTATHFKPIVLHRTETPVDKKEVRKEKSPSNDCQPSEKDKEVVKKLKELKKNLMKHRQPSGGKEDEAEPGTPPRSPKPKSKQYHSPKKSSTQKSSNDDSHEDKSNKKDGMGALENLLSEVQKRGTQVDTDTLASAIAQHLQNFMGKSEQKPSQIDTADWVQNQNNQFMAPQMPPPQMWPNLNIPSQYQQHVVGQTVTLPQYGGGMVPGGYPMQVQLQQDPRTGFVQLVPVGMPVPFQQPTVNDYGYLSDSAKSQKMHGNFTVLNQSPLNTSGDMDSSPNATETSNLWRSKSAHMINDEHFHSDGEAIKRHSSHLSAFEIKPGSYDDTVLHRGNHQNIQFDSLQRSSNQHIPHKQSGADNQVSMQPPISESQSSSPSASKDSGISSVNGAYKPPAAGSMVERLLNNVHSSQQEKLGRVIHLLREEFAFDGYMENGVEDLATAEYIASLGNLKWETFASAITEKYCDIYWAPDLLMSLYDSVNASNRSPQVQPTVLEPSVQVQNQRDLPSQRPLSLHQRLHQPETSDSTDNENYERRRRPRRKHHHDKSKNSSFNNVSEQNVPNNIDRLSDDTLVSDNSNDKLREREVTPNRDVSKNNIPMENNPLRTLGNNSDSQRSYRSHESTEESNKSDSQTEKSEHGIYRKNKKTNQNRVFSADSGMLSKGSNLTRHLSQLSLVDNVRTEIPLHTRKCNVVYHYATMQLNFSPDMEKFVQSIDEENASSLQSELSALEQQVMMEKRQKKKTENFYFKLTESSKSDKGEQKSTLLQVCKDLDEMAAKIHFLQLCQTHLQMSVTELSSIHPTYLYSVVTCDPDQPLKLKPCQDNPLLQFQILREPQTGCEIQALHAGMTDGLMSYLFSSTALSFGYIHQYLFCYRYFVSQTDVMNFLITKYRSAKGNNKSGESNLTRLRQRVLDVLYFWVEGFYSVDFDDNSDLIDTLQNFLEEAGIKPSSEYEEPSLQDLLNSCLIGQNIDLSSTATEDNIHVYKPGTQKKWDTLKSVVKSKSNKSVLPHVKPGPVKPHRRGSVDLDLKLSRRTENFTLADYTPQKLAEQLTLIEQGLFQQTHPVHYLNSKSQGVGVSLTLAKSRAPLLSSKLYLVWKLNSPASENQTEYNLFVCDIRNESNMQQMIEFSNQVSHWVAAEIVSCSSVKVSSNQVSHWVAAEIVSCSSVKVSSNQVSHRVADEIVSCSSVKVSSNQVSHRVADEIVSCPSVKVSSNQVSHWVAAEIVSCSSVKVSSNQVSHRVADEIVSCSSVKVSSNQVSNLVAAEIVSCSSVKVSSNQVSHRVADEIVNCSSVKVSSNQVSHWVAAEIVSCSSVKVSSNQVSHWVAAEIVSCSSVKVSSNQVSHWVAAEIVSCSSVKSQTAVLSKLLFTAQTCKDMRNYATCMSILEGLENLVIKQLPIWKNLSAKCVTVMEELTTTRIFLKSDVGSLLSNKDSHMYPTIPSVVLLLLHIQQCEIGGFKLANGMYKWSKMRSICNAIDQVRIFKNHLYGFDPEIDLQEVLVQRMKEFCDQDVHQIAAQHDTNYHRMSSGGIVGAFRKMKGKLQSK</sequence>
<feature type="compositionally biased region" description="Basic and acidic residues" evidence="5">
    <location>
        <begin position="345"/>
        <end position="358"/>
    </location>
</feature>
<dbReference type="PANTHER" id="PTHR21560">
    <property type="entry name" value="VERY KIND PROTEIN"/>
    <property type="match status" value="1"/>
</dbReference>
<dbReference type="Gene3D" id="1.20.870.10">
    <property type="entry name" value="Son of sevenless (SoS) protein Chain: S domain 1"/>
    <property type="match status" value="1"/>
</dbReference>
<comment type="caution">
    <text evidence="9">The sequence shown here is derived from an EMBL/GenBank/DDBJ whole genome shotgun (WGS) entry which is preliminary data.</text>
</comment>
<feature type="region of interest" description="Disordered" evidence="5">
    <location>
        <begin position="929"/>
        <end position="974"/>
    </location>
</feature>
<keyword evidence="2" id="KW-0677">Repeat</keyword>
<dbReference type="InterPro" id="IPR000651">
    <property type="entry name" value="Ras-like_Gua-exchang_fac_N"/>
</dbReference>
<dbReference type="SUPFAM" id="SSF56112">
    <property type="entry name" value="Protein kinase-like (PK-like)"/>
    <property type="match status" value="1"/>
</dbReference>
<feature type="region of interest" description="Disordered" evidence="5">
    <location>
        <begin position="1082"/>
        <end position="1247"/>
    </location>
</feature>
<evidence type="ECO:0000256" key="4">
    <source>
        <dbReference type="SAM" id="Coils"/>
    </source>
</evidence>
<evidence type="ECO:0000313" key="9">
    <source>
        <dbReference type="EMBL" id="CAG2254764.1"/>
    </source>
</evidence>
<feature type="region of interest" description="Disordered" evidence="5">
    <location>
        <begin position="565"/>
        <end position="625"/>
    </location>
</feature>
<name>A0A8S3VM10_MYTED</name>
<evidence type="ECO:0000256" key="2">
    <source>
        <dbReference type="ARBA" id="ARBA00022737"/>
    </source>
</evidence>
<dbReference type="EMBL" id="CAJPWZ010003251">
    <property type="protein sequence ID" value="CAG2254764.1"/>
    <property type="molecule type" value="Genomic_DNA"/>
</dbReference>
<dbReference type="GO" id="GO:0048814">
    <property type="term" value="P:regulation of dendrite morphogenesis"/>
    <property type="evidence" value="ECO:0007669"/>
    <property type="project" value="TreeGrafter"/>
</dbReference>
<dbReference type="SMART" id="SM00147">
    <property type="entry name" value="RasGEF"/>
    <property type="match status" value="1"/>
</dbReference>
<dbReference type="GO" id="GO:0030425">
    <property type="term" value="C:dendrite"/>
    <property type="evidence" value="ECO:0007669"/>
    <property type="project" value="TreeGrafter"/>
</dbReference>
<dbReference type="InterPro" id="IPR001895">
    <property type="entry name" value="RASGEF_cat_dom"/>
</dbReference>
<dbReference type="GO" id="GO:0032045">
    <property type="term" value="C:guanyl-nucleotide exchange factor complex"/>
    <property type="evidence" value="ECO:0007669"/>
    <property type="project" value="TreeGrafter"/>
</dbReference>
<evidence type="ECO:0000259" key="8">
    <source>
        <dbReference type="PROSITE" id="PS51377"/>
    </source>
</evidence>
<feature type="domain" description="Ras-GEF" evidence="6">
    <location>
        <begin position="1865"/>
        <end position="2108"/>
    </location>
</feature>
<dbReference type="InterPro" id="IPR011019">
    <property type="entry name" value="KIND_dom"/>
</dbReference>
<dbReference type="GO" id="GO:0007264">
    <property type="term" value="P:small GTPase-mediated signal transduction"/>
    <property type="evidence" value="ECO:0007669"/>
    <property type="project" value="InterPro"/>
</dbReference>
<reference evidence="9" key="1">
    <citation type="submission" date="2021-03" db="EMBL/GenBank/DDBJ databases">
        <authorList>
            <person name="Bekaert M."/>
        </authorList>
    </citation>
    <scope>NUCLEOTIDE SEQUENCE</scope>
</reference>
<keyword evidence="4" id="KW-0175">Coiled coil</keyword>
<evidence type="ECO:0000256" key="3">
    <source>
        <dbReference type="PROSITE-ProRule" id="PRU00168"/>
    </source>
</evidence>
<evidence type="ECO:0000256" key="5">
    <source>
        <dbReference type="SAM" id="MobiDB-lite"/>
    </source>
</evidence>
<feature type="compositionally biased region" description="Basic residues" evidence="5">
    <location>
        <begin position="660"/>
        <end position="671"/>
    </location>
</feature>
<feature type="compositionally biased region" description="Basic and acidic residues" evidence="5">
    <location>
        <begin position="1202"/>
        <end position="1224"/>
    </location>
</feature>
<dbReference type="CDD" id="cd06224">
    <property type="entry name" value="REM"/>
    <property type="match status" value="1"/>
</dbReference>
<evidence type="ECO:0000313" key="10">
    <source>
        <dbReference type="Proteomes" id="UP000683360"/>
    </source>
</evidence>
<keyword evidence="1 3" id="KW-0344">Guanine-nucleotide releasing factor</keyword>
<evidence type="ECO:0000259" key="6">
    <source>
        <dbReference type="PROSITE" id="PS50009"/>
    </source>
</evidence>
<keyword evidence="10" id="KW-1185">Reference proteome</keyword>
<dbReference type="SMART" id="SM00750">
    <property type="entry name" value="KIND"/>
    <property type="match status" value="2"/>
</dbReference>
<dbReference type="OrthoDB" id="10254377at2759"/>
<dbReference type="InterPro" id="IPR036964">
    <property type="entry name" value="RASGEF_cat_dom_sf"/>
</dbReference>
<keyword evidence="9" id="KW-0418">Kinase</keyword>
<dbReference type="GO" id="GO:0043025">
    <property type="term" value="C:neuronal cell body"/>
    <property type="evidence" value="ECO:0007669"/>
    <property type="project" value="TreeGrafter"/>
</dbReference>
<feature type="compositionally biased region" description="Basic and acidic residues" evidence="5">
    <location>
        <begin position="1161"/>
        <end position="1177"/>
    </location>
</feature>
<dbReference type="Pfam" id="PF00618">
    <property type="entry name" value="RasGEF_N"/>
    <property type="match status" value="1"/>
</dbReference>
<dbReference type="GO" id="GO:0005085">
    <property type="term" value="F:guanyl-nucleotide exchange factor activity"/>
    <property type="evidence" value="ECO:0007669"/>
    <property type="project" value="UniProtKB-KW"/>
</dbReference>
<dbReference type="InterPro" id="IPR011009">
    <property type="entry name" value="Kinase-like_dom_sf"/>
</dbReference>
<dbReference type="PANTHER" id="PTHR21560:SF0">
    <property type="entry name" value="KINASE NON-CATALYTIC C-LOBE DOMAIN-CONTAINING PROTEIN 1"/>
    <property type="match status" value="1"/>
</dbReference>
<dbReference type="PROSITE" id="PS51377">
    <property type="entry name" value="KIND"/>
    <property type="match status" value="2"/>
</dbReference>
<dbReference type="PROSITE" id="PS50212">
    <property type="entry name" value="RASGEF_NTER"/>
    <property type="match status" value="1"/>
</dbReference>
<feature type="region of interest" description="Disordered" evidence="5">
    <location>
        <begin position="637"/>
        <end position="693"/>
    </location>
</feature>
<protein>
    <submittedName>
        <fullName evidence="9">Kinase non-catalytic C-lobe domain-containing protein 1</fullName>
    </submittedName>
</protein>
<accession>A0A8S3VM10</accession>
<dbReference type="InterPro" id="IPR023578">
    <property type="entry name" value="Ras_GEF_dom_sf"/>
</dbReference>
<dbReference type="Proteomes" id="UP000683360">
    <property type="component" value="Unassembled WGS sequence"/>
</dbReference>
<feature type="compositionally biased region" description="Polar residues" evidence="5">
    <location>
        <begin position="256"/>
        <end position="269"/>
    </location>
</feature>
<feature type="domain" description="KIND" evidence="8">
    <location>
        <begin position="26"/>
        <end position="244"/>
    </location>
</feature>
<dbReference type="InterPro" id="IPR029899">
    <property type="entry name" value="KNDC1"/>
</dbReference>
<feature type="domain" description="N-terminal Ras-GEF" evidence="7">
    <location>
        <begin position="1424"/>
        <end position="1550"/>
    </location>
</feature>
<feature type="region of interest" description="Disordered" evidence="5">
    <location>
        <begin position="219"/>
        <end position="241"/>
    </location>
</feature>
<feature type="compositionally biased region" description="Basic and acidic residues" evidence="5">
    <location>
        <begin position="596"/>
        <end position="625"/>
    </location>
</feature>
<evidence type="ECO:0000259" key="7">
    <source>
        <dbReference type="PROSITE" id="PS50212"/>
    </source>
</evidence>
<dbReference type="PROSITE" id="PS50009">
    <property type="entry name" value="RASGEF_CAT"/>
    <property type="match status" value="1"/>
</dbReference>
<dbReference type="SUPFAM" id="SSF48366">
    <property type="entry name" value="Ras GEF"/>
    <property type="match status" value="2"/>
</dbReference>
<feature type="domain" description="KIND" evidence="8">
    <location>
        <begin position="366"/>
        <end position="531"/>
    </location>
</feature>
<keyword evidence="9" id="KW-0808">Transferase</keyword>
<feature type="compositionally biased region" description="Polar residues" evidence="5">
    <location>
        <begin position="1178"/>
        <end position="1200"/>
    </location>
</feature>